<dbReference type="STRING" id="926569.ANT_27580"/>
<comment type="subcellular location">
    <subcellularLocation>
        <location evidence="1">Membrane</location>
    </subcellularLocation>
</comment>
<dbReference type="HOGENOM" id="CLU_127125_2_1_0"/>
<evidence type="ECO:0000256" key="8">
    <source>
        <dbReference type="SAM" id="Phobius"/>
    </source>
</evidence>
<dbReference type="GO" id="GO:0016491">
    <property type="term" value="F:oxidoreductase activity"/>
    <property type="evidence" value="ECO:0007669"/>
    <property type="project" value="UniProtKB-KW"/>
</dbReference>
<feature type="transmembrane region" description="Helical" evidence="8">
    <location>
        <begin position="29"/>
        <end position="50"/>
    </location>
</feature>
<dbReference type="GO" id="GO:0046872">
    <property type="term" value="F:metal ion binding"/>
    <property type="evidence" value="ECO:0007669"/>
    <property type="project" value="UniProtKB-KW"/>
</dbReference>
<dbReference type="Proteomes" id="UP000008922">
    <property type="component" value="Chromosome"/>
</dbReference>
<dbReference type="EMBL" id="AP012029">
    <property type="protein sequence ID" value="BAJ64784.1"/>
    <property type="molecule type" value="Genomic_DNA"/>
</dbReference>
<evidence type="ECO:0000256" key="1">
    <source>
        <dbReference type="ARBA" id="ARBA00004370"/>
    </source>
</evidence>
<dbReference type="InterPro" id="IPR034804">
    <property type="entry name" value="SQR/QFR_C/D"/>
</dbReference>
<evidence type="ECO:0000256" key="2">
    <source>
        <dbReference type="ARBA" id="ARBA00022617"/>
    </source>
</evidence>
<dbReference type="Gene3D" id="1.20.1300.10">
    <property type="entry name" value="Fumarate reductase/succinate dehydrogenase, transmembrane subunit"/>
    <property type="match status" value="1"/>
</dbReference>
<keyword evidence="5 8" id="KW-1133">Transmembrane helix</keyword>
<feature type="transmembrane region" description="Helical" evidence="8">
    <location>
        <begin position="106"/>
        <end position="127"/>
    </location>
</feature>
<dbReference type="PANTHER" id="PTHR41910:SF1">
    <property type="entry name" value="SUCCINATE DEHYDROGENASE HYDROPHOBIC MEMBRANE ANCHOR SUBUNIT"/>
    <property type="match status" value="1"/>
</dbReference>
<dbReference type="KEGG" id="atm:ANT_27580"/>
<dbReference type="eggNOG" id="COG2009">
    <property type="taxonomic scope" value="Bacteria"/>
</dbReference>
<evidence type="ECO:0000313" key="10">
    <source>
        <dbReference type="Proteomes" id="UP000008922"/>
    </source>
</evidence>
<keyword evidence="4" id="KW-0479">Metal-binding</keyword>
<dbReference type="InterPro" id="IPR039023">
    <property type="entry name" value="SdhC_prok"/>
</dbReference>
<reference evidence="9 10" key="1">
    <citation type="submission" date="2010-12" db="EMBL/GenBank/DDBJ databases">
        <title>Whole genome sequence of Anaerolinea thermophila UNI-1.</title>
        <authorList>
            <person name="Narita-Yamada S."/>
            <person name="Kishi E."/>
            <person name="Watanabe Y."/>
            <person name="Takasaki K."/>
            <person name="Ankai A."/>
            <person name="Oguchi A."/>
            <person name="Fukui S."/>
            <person name="Takahashi M."/>
            <person name="Yashiro I."/>
            <person name="Hosoyama A."/>
            <person name="Sekiguchi Y."/>
            <person name="Hanada S."/>
            <person name="Fujita N."/>
        </authorList>
    </citation>
    <scope>NUCLEOTIDE SEQUENCE [LARGE SCALE GENOMIC DNA]</scope>
    <source>
        <strain evidence="10">DSM 14523 / JCM 11388 / NBRC 100420 / UNI-1</strain>
    </source>
</reference>
<keyword evidence="10" id="KW-1185">Reference proteome</keyword>
<keyword evidence="6" id="KW-0408">Iron</keyword>
<dbReference type="RefSeq" id="WP_013561132.1">
    <property type="nucleotide sequence ID" value="NC_014960.1"/>
</dbReference>
<dbReference type="PANTHER" id="PTHR41910">
    <property type="entry name" value="SUCCINATE DEHYDROGENASE 2 MEMBRANE SUBUNIT SDHC"/>
    <property type="match status" value="1"/>
</dbReference>
<dbReference type="Pfam" id="PF01127">
    <property type="entry name" value="Sdh_cyt"/>
    <property type="match status" value="1"/>
</dbReference>
<name>E8N141_ANATU</name>
<feature type="transmembrane region" description="Helical" evidence="8">
    <location>
        <begin position="70"/>
        <end position="94"/>
    </location>
</feature>
<evidence type="ECO:0000256" key="3">
    <source>
        <dbReference type="ARBA" id="ARBA00022692"/>
    </source>
</evidence>
<evidence type="ECO:0000256" key="6">
    <source>
        <dbReference type="ARBA" id="ARBA00023004"/>
    </source>
</evidence>
<proteinExistence type="predicted"/>
<dbReference type="SUPFAM" id="SSF81343">
    <property type="entry name" value="Fumarate reductase respiratory complex transmembrane subunits"/>
    <property type="match status" value="1"/>
</dbReference>
<dbReference type="EC" id="1.3.99.1" evidence="9"/>
<gene>
    <name evidence="9" type="primary">sdhC</name>
    <name evidence="9" type="ordered locus">ANT_27580</name>
</gene>
<accession>E8N141</accession>
<evidence type="ECO:0000256" key="7">
    <source>
        <dbReference type="ARBA" id="ARBA00023136"/>
    </source>
</evidence>
<dbReference type="OrthoDB" id="162216at2"/>
<sequence>MNEPKKLHSRGVLDWFDPRGRQVGGWGFIINRISAIGLTVYLYLHLVMLGKLAQGPESFDAFIATAKQPLILFGELLVIIAGLYHGLNGIRIALTSFGVAVRYQRALLIGVVLLTAAGSLFFAIRMLSIH</sequence>
<organism evidence="9 10">
    <name type="scientific">Anaerolinea thermophila (strain DSM 14523 / JCM 11388 / NBRC 100420 / UNI-1)</name>
    <dbReference type="NCBI Taxonomy" id="926569"/>
    <lineage>
        <taxon>Bacteria</taxon>
        <taxon>Bacillati</taxon>
        <taxon>Chloroflexota</taxon>
        <taxon>Anaerolineae</taxon>
        <taxon>Anaerolineales</taxon>
        <taxon>Anaerolineaceae</taxon>
        <taxon>Anaerolinea</taxon>
    </lineage>
</organism>
<dbReference type="GO" id="GO:0016020">
    <property type="term" value="C:membrane"/>
    <property type="evidence" value="ECO:0007669"/>
    <property type="project" value="UniProtKB-SubCell"/>
</dbReference>
<dbReference type="InParanoid" id="E8N141"/>
<keyword evidence="3 8" id="KW-0812">Transmembrane</keyword>
<keyword evidence="9" id="KW-0560">Oxidoreductase</keyword>
<evidence type="ECO:0000256" key="4">
    <source>
        <dbReference type="ARBA" id="ARBA00022723"/>
    </source>
</evidence>
<keyword evidence="2" id="KW-0349">Heme</keyword>
<dbReference type="InterPro" id="IPR000701">
    <property type="entry name" value="SuccDH_FuR_B_TM-su"/>
</dbReference>
<evidence type="ECO:0000313" key="9">
    <source>
        <dbReference type="EMBL" id="BAJ64784.1"/>
    </source>
</evidence>
<evidence type="ECO:0000256" key="5">
    <source>
        <dbReference type="ARBA" id="ARBA00022989"/>
    </source>
</evidence>
<protein>
    <submittedName>
        <fullName evidence="9">Succinate dehydrogenase cytochrome b subunit</fullName>
        <ecNumber evidence="9">1.3.99.1</ecNumber>
    </submittedName>
</protein>
<keyword evidence="7 8" id="KW-0472">Membrane</keyword>
<dbReference type="AlphaFoldDB" id="E8N141"/>